<dbReference type="InterPro" id="IPR021858">
    <property type="entry name" value="Fun_TF"/>
</dbReference>
<dbReference type="PANTHER" id="PTHR37540">
    <property type="entry name" value="TRANSCRIPTION FACTOR (ACR-2), PUTATIVE-RELATED-RELATED"/>
    <property type="match status" value="1"/>
</dbReference>
<accession>A0AAD6CK64</accession>
<reference evidence="2 3" key="1">
    <citation type="journal article" date="2023" name="IMA Fungus">
        <title>Comparative genomic study of the Penicillium genus elucidates a diverse pangenome and 15 lateral gene transfer events.</title>
        <authorList>
            <person name="Petersen C."/>
            <person name="Sorensen T."/>
            <person name="Nielsen M.R."/>
            <person name="Sondergaard T.E."/>
            <person name="Sorensen J.L."/>
            <person name="Fitzpatrick D.A."/>
            <person name="Frisvad J.C."/>
            <person name="Nielsen K.L."/>
        </authorList>
    </citation>
    <scope>NUCLEOTIDE SEQUENCE [LARGE SCALE GENOMIC DNA]</scope>
    <source>
        <strain evidence="2 3">IBT 35679</strain>
    </source>
</reference>
<dbReference type="PANTHER" id="PTHR37540:SF5">
    <property type="entry name" value="TRANSCRIPTION FACTOR DOMAIN-CONTAINING PROTEIN"/>
    <property type="match status" value="1"/>
</dbReference>
<evidence type="ECO:0000313" key="3">
    <source>
        <dbReference type="Proteomes" id="UP001220324"/>
    </source>
</evidence>
<evidence type="ECO:0000313" key="2">
    <source>
        <dbReference type="EMBL" id="KAJ5524115.1"/>
    </source>
</evidence>
<name>A0AAD6CK64_9EURO</name>
<sequence>MAAPDIGVHHQSSKASRRINFRPPKPQNEYLWVNLEGQNLQSKTKIGQTQSFLASKSHRLRKAKKLQDLKDSIQLSPAHGHEIYPADRKQKSDDSCDSNERLARLVVHRALGVGVQEAFPVFSVSTNASLDFYFQYYRNYTSRMCFPLCSAHIMIVCTQTSKDLPLLLLVLLASAASSRAVTFGDSASAADVRGQSVQDFLALRAQIIKSLQSAIEEGPGSDKEDLIVAIVLLCGLESAVGNTKAAEAHARGLQMIVAMLGGLDALSHTTVSLLIFADLVAGMTSNVPPMFQIPPQWEKEVFTDSNLLAKNKHLNRHTVLGTAFFTSPWSHVIPLDLADIIRSLQQLIPYHEQNIKMQSHSVLENDYLVLVSRQLLAPSFKARLNPFQETIRISICLYSMTRIWSFPRKPCTLNLVRMLRESLKGCLGLFKATAPELLFWMFFLSCLASRGTGDFAWAAHGLKNCAEQLSVFEWYSALPIMEKFFFVLRESDVAKDVWDEVQYVKMKSAITENVEPCQAIQDRH</sequence>
<proteinExistence type="predicted"/>
<dbReference type="Proteomes" id="UP001220324">
    <property type="component" value="Unassembled WGS sequence"/>
</dbReference>
<organism evidence="2 3">
    <name type="scientific">Penicillium frequentans</name>
    <dbReference type="NCBI Taxonomy" id="3151616"/>
    <lineage>
        <taxon>Eukaryota</taxon>
        <taxon>Fungi</taxon>
        <taxon>Dikarya</taxon>
        <taxon>Ascomycota</taxon>
        <taxon>Pezizomycotina</taxon>
        <taxon>Eurotiomycetes</taxon>
        <taxon>Eurotiomycetidae</taxon>
        <taxon>Eurotiales</taxon>
        <taxon>Aspergillaceae</taxon>
        <taxon>Penicillium</taxon>
    </lineage>
</organism>
<dbReference type="AlphaFoldDB" id="A0AAD6CK64"/>
<evidence type="ECO:0000256" key="1">
    <source>
        <dbReference type="SAM" id="MobiDB-lite"/>
    </source>
</evidence>
<protein>
    <submittedName>
        <fullName evidence="2">Uncharacterized protein</fullName>
    </submittedName>
</protein>
<gene>
    <name evidence="2" type="ORF">N7494_010765</name>
</gene>
<dbReference type="Pfam" id="PF11951">
    <property type="entry name" value="Fungal_trans_2"/>
    <property type="match status" value="1"/>
</dbReference>
<keyword evidence="3" id="KW-1185">Reference proteome</keyword>
<feature type="compositionally biased region" description="Basic residues" evidence="1">
    <location>
        <begin position="11"/>
        <end position="20"/>
    </location>
</feature>
<dbReference type="EMBL" id="JAQIZZ010000008">
    <property type="protein sequence ID" value="KAJ5524115.1"/>
    <property type="molecule type" value="Genomic_DNA"/>
</dbReference>
<comment type="caution">
    <text evidence="2">The sequence shown here is derived from an EMBL/GenBank/DDBJ whole genome shotgun (WGS) entry which is preliminary data.</text>
</comment>
<feature type="region of interest" description="Disordered" evidence="1">
    <location>
        <begin position="1"/>
        <end position="23"/>
    </location>
</feature>